<dbReference type="PANTHER" id="PTHR48100">
    <property type="entry name" value="BROAD-SPECIFICITY PHOSPHATASE YOR283W-RELATED"/>
    <property type="match status" value="1"/>
</dbReference>
<evidence type="ECO:0000313" key="5">
    <source>
        <dbReference type="EMBL" id="AMV62784.1"/>
    </source>
</evidence>
<proteinExistence type="predicted"/>
<dbReference type="PROSITE" id="PS00175">
    <property type="entry name" value="PG_MUTASE"/>
    <property type="match status" value="1"/>
</dbReference>
<dbReference type="GeneID" id="57276666"/>
<dbReference type="Pfam" id="PF00300">
    <property type="entry name" value="His_Phos_1"/>
    <property type="match status" value="1"/>
</dbReference>
<dbReference type="Proteomes" id="UP000076405">
    <property type="component" value="Chromosome"/>
</dbReference>
<dbReference type="GO" id="GO:0005737">
    <property type="term" value="C:cytoplasm"/>
    <property type="evidence" value="ECO:0007669"/>
    <property type="project" value="TreeGrafter"/>
</dbReference>
<reference evidence="7 8" key="1">
    <citation type="journal article" date="2016" name="PLoS ONE">
        <title>The Identification of Novel Diagnostic Marker Genes for the Detection of Beer Spoiling Pediococcus damnosus Strains Using the BlAst Diagnostic Gene findEr.</title>
        <authorList>
            <person name="Behr J."/>
            <person name="Geissler A.J."/>
            <person name="Schmid J."/>
            <person name="Zehe A."/>
            <person name="Vogel R.F."/>
        </authorList>
    </citation>
    <scope>NUCLEOTIDE SEQUENCE [LARGE SCALE GENOMIC DNA]</scope>
    <source>
        <strain evidence="5 8">TMW 2.1533</strain>
        <strain evidence="6 7">TMW 2.1535</strain>
    </source>
</reference>
<dbReference type="SUPFAM" id="SSF53254">
    <property type="entry name" value="Phosphoglycerate mutase-like"/>
    <property type="match status" value="1"/>
</dbReference>
<feature type="binding site" evidence="4">
    <location>
        <position position="61"/>
    </location>
    <ligand>
        <name>substrate</name>
    </ligand>
</feature>
<dbReference type="GO" id="GO:0016791">
    <property type="term" value="F:phosphatase activity"/>
    <property type="evidence" value="ECO:0007669"/>
    <property type="project" value="TreeGrafter"/>
</dbReference>
<gene>
    <name evidence="5" type="ORF">ADU70_1296</name>
    <name evidence="6" type="ORF">ADU72_1402</name>
</gene>
<organism evidence="5 8">
    <name type="scientific">Pediococcus damnosus</name>
    <dbReference type="NCBI Taxonomy" id="51663"/>
    <lineage>
        <taxon>Bacteria</taxon>
        <taxon>Bacillati</taxon>
        <taxon>Bacillota</taxon>
        <taxon>Bacilli</taxon>
        <taxon>Lactobacillales</taxon>
        <taxon>Lactobacillaceae</taxon>
        <taxon>Pediococcus</taxon>
    </lineage>
</organism>
<dbReference type="Gene3D" id="3.40.50.1240">
    <property type="entry name" value="Phosphoglycerate mutase-like"/>
    <property type="match status" value="1"/>
</dbReference>
<evidence type="ECO:0000313" key="7">
    <source>
        <dbReference type="Proteomes" id="UP000076244"/>
    </source>
</evidence>
<sequence>MTELYIVRHGETRGNIMGFKQGQIDGAPSQLDDNGIKQAQNLHDRFDVSFADQLIVSPLTRAKDTANLLNAGRHLPVEVDDRLLEISYGDWDGQYDADLKAKYQKYFIPGSNAVYPEYYKVAHGEQFTDVEKRVADFTDEIQEKYPNQKIIIVTHGFTVRSFAQNAVKATDPLAFKEPQNCSVTKIEIESGDQQALYYYGRVFE</sequence>
<dbReference type="AlphaFoldDB" id="A0A0R2H4X5"/>
<evidence type="ECO:0000256" key="2">
    <source>
        <dbReference type="ARBA" id="ARBA00023235"/>
    </source>
</evidence>
<accession>A0A0R2H4X5</accession>
<evidence type="ECO:0000313" key="6">
    <source>
        <dbReference type="EMBL" id="AMV67331.1"/>
    </source>
</evidence>
<feature type="active site" description="Tele-phosphohistidine intermediate" evidence="3">
    <location>
        <position position="9"/>
    </location>
</feature>
<dbReference type="Proteomes" id="UP000076244">
    <property type="component" value="Chromosome"/>
</dbReference>
<dbReference type="InterPro" id="IPR050275">
    <property type="entry name" value="PGM_Phosphatase"/>
</dbReference>
<dbReference type="RefSeq" id="WP_046872285.1">
    <property type="nucleotide sequence ID" value="NZ_BAAAXI010000126.1"/>
</dbReference>
<evidence type="ECO:0000256" key="1">
    <source>
        <dbReference type="ARBA" id="ARBA00023152"/>
    </source>
</evidence>
<dbReference type="SMART" id="SM00855">
    <property type="entry name" value="PGAM"/>
    <property type="match status" value="1"/>
</dbReference>
<name>A0A0R2H4X5_9LACO</name>
<evidence type="ECO:0000313" key="8">
    <source>
        <dbReference type="Proteomes" id="UP000076405"/>
    </source>
</evidence>
<dbReference type="InterPro" id="IPR013078">
    <property type="entry name" value="His_Pase_superF_clade-1"/>
</dbReference>
<dbReference type="OrthoDB" id="9782128at2"/>
<dbReference type="CDD" id="cd07067">
    <property type="entry name" value="HP_PGM_like"/>
    <property type="match status" value="1"/>
</dbReference>
<evidence type="ECO:0000256" key="4">
    <source>
        <dbReference type="PIRSR" id="PIRSR613078-2"/>
    </source>
</evidence>
<dbReference type="EMBL" id="CP012288">
    <property type="protein sequence ID" value="AMV67331.1"/>
    <property type="molecule type" value="Genomic_DNA"/>
</dbReference>
<evidence type="ECO:0000256" key="3">
    <source>
        <dbReference type="PIRSR" id="PIRSR613078-1"/>
    </source>
</evidence>
<dbReference type="InterPro" id="IPR029033">
    <property type="entry name" value="His_PPase_superfam"/>
</dbReference>
<protein>
    <submittedName>
        <fullName evidence="5">Broad substrate specificity phosphatase</fullName>
    </submittedName>
</protein>
<feature type="binding site" evidence="4">
    <location>
        <begin position="8"/>
        <end position="15"/>
    </location>
    <ligand>
        <name>substrate</name>
    </ligand>
</feature>
<dbReference type="EMBL" id="CP012275">
    <property type="protein sequence ID" value="AMV62784.1"/>
    <property type="molecule type" value="Genomic_DNA"/>
</dbReference>
<keyword evidence="1" id="KW-0324">Glycolysis</keyword>
<keyword evidence="2" id="KW-0413">Isomerase</keyword>
<feature type="binding site" evidence="4">
    <location>
        <begin position="85"/>
        <end position="88"/>
    </location>
    <ligand>
        <name>substrate</name>
    </ligand>
</feature>
<feature type="active site" description="Proton donor/acceptor" evidence="3">
    <location>
        <position position="85"/>
    </location>
</feature>
<dbReference type="KEGG" id="pdm:ADU72_1402"/>
<dbReference type="InterPro" id="IPR001345">
    <property type="entry name" value="PG/BPGM_mutase_AS"/>
</dbReference>
<keyword evidence="7" id="KW-1185">Reference proteome</keyword>
<dbReference type="PANTHER" id="PTHR48100:SF1">
    <property type="entry name" value="HISTIDINE PHOSPHATASE FAMILY PROTEIN-RELATED"/>
    <property type="match status" value="1"/>
</dbReference>